<keyword evidence="2" id="KW-1185">Reference proteome</keyword>
<sequence length="504" mass="56164">MDDIALNTLPHFIKILRERLYSTSSEEGGLATELSSLIHSIDKSPLIDVRISNTSAGGALEPADKELRIMELACSFALRTVTSYAGKLLAHRDLFIERSKPRLLDIVLPDYGLVNSVDDDDDGEKHITPQLALEPFIPHLERWGKLSLIYIELEALNLPLAPNLHSVYVYHSPYNPSVPLPTHALFPQRPPSLCRLSLIGNFLPITSPMFSDLEELYLRDTSHHSADFLGMLAACPRLRRFKMGSGFVGPFNQVARSNFEPIALPHLDTMELHWMRDDTVRGILSSIIVPPTLALGSKAREILGRFLPPAAIIERCLPNLLSVRTLRLETKMDKWEVWLTKKSSEGGLLEAISPFGNSSLLPETLEKMASEFRQHMPGLLLHILSFLRIHDCHLNSLAFTQLVTDLPTLAVLSLDKCNAPSFLEALIFTPTTQLCPSHQSLRLHGSCVHKDTLIEVANSRRDQLLHIDITRCDGIDAEIVSELRWVLVERAGASNSVAAGNAQY</sequence>
<dbReference type="InterPro" id="IPR032675">
    <property type="entry name" value="LRR_dom_sf"/>
</dbReference>
<evidence type="ECO:0000313" key="1">
    <source>
        <dbReference type="EMBL" id="KDQ08306.1"/>
    </source>
</evidence>
<evidence type="ECO:0000313" key="2">
    <source>
        <dbReference type="Proteomes" id="UP000027195"/>
    </source>
</evidence>
<name>A0A067M9R9_BOTB1</name>
<dbReference type="SUPFAM" id="SSF52047">
    <property type="entry name" value="RNI-like"/>
    <property type="match status" value="1"/>
</dbReference>
<dbReference type="EMBL" id="KL198092">
    <property type="protein sequence ID" value="KDQ08306.1"/>
    <property type="molecule type" value="Genomic_DNA"/>
</dbReference>
<proteinExistence type="predicted"/>
<organism evidence="1 2">
    <name type="scientific">Botryobasidium botryosum (strain FD-172 SS1)</name>
    <dbReference type="NCBI Taxonomy" id="930990"/>
    <lineage>
        <taxon>Eukaryota</taxon>
        <taxon>Fungi</taxon>
        <taxon>Dikarya</taxon>
        <taxon>Basidiomycota</taxon>
        <taxon>Agaricomycotina</taxon>
        <taxon>Agaricomycetes</taxon>
        <taxon>Cantharellales</taxon>
        <taxon>Botryobasidiaceae</taxon>
        <taxon>Botryobasidium</taxon>
    </lineage>
</organism>
<protein>
    <recommendedName>
        <fullName evidence="3">F-box domain-containing protein</fullName>
    </recommendedName>
</protein>
<dbReference type="HOGENOM" id="CLU_024199_1_2_1"/>
<dbReference type="Gene3D" id="3.80.10.10">
    <property type="entry name" value="Ribonuclease Inhibitor"/>
    <property type="match status" value="1"/>
</dbReference>
<dbReference type="AlphaFoldDB" id="A0A067M9R9"/>
<reference evidence="2" key="1">
    <citation type="journal article" date="2014" name="Proc. Natl. Acad. Sci. U.S.A.">
        <title>Extensive sampling of basidiomycete genomes demonstrates inadequacy of the white-rot/brown-rot paradigm for wood decay fungi.</title>
        <authorList>
            <person name="Riley R."/>
            <person name="Salamov A.A."/>
            <person name="Brown D.W."/>
            <person name="Nagy L.G."/>
            <person name="Floudas D."/>
            <person name="Held B.W."/>
            <person name="Levasseur A."/>
            <person name="Lombard V."/>
            <person name="Morin E."/>
            <person name="Otillar R."/>
            <person name="Lindquist E.A."/>
            <person name="Sun H."/>
            <person name="LaButti K.M."/>
            <person name="Schmutz J."/>
            <person name="Jabbour D."/>
            <person name="Luo H."/>
            <person name="Baker S.E."/>
            <person name="Pisabarro A.G."/>
            <person name="Walton J.D."/>
            <person name="Blanchette R.A."/>
            <person name="Henrissat B."/>
            <person name="Martin F."/>
            <person name="Cullen D."/>
            <person name="Hibbett D.S."/>
            <person name="Grigoriev I.V."/>
        </authorList>
    </citation>
    <scope>NUCLEOTIDE SEQUENCE [LARGE SCALE GENOMIC DNA]</scope>
    <source>
        <strain evidence="2">FD-172 SS1</strain>
    </source>
</reference>
<dbReference type="InParanoid" id="A0A067M9R9"/>
<accession>A0A067M9R9</accession>
<dbReference type="Proteomes" id="UP000027195">
    <property type="component" value="Unassembled WGS sequence"/>
</dbReference>
<gene>
    <name evidence="1" type="ORF">BOTBODRAFT_645942</name>
</gene>
<evidence type="ECO:0008006" key="3">
    <source>
        <dbReference type="Google" id="ProtNLM"/>
    </source>
</evidence>